<evidence type="ECO:0000256" key="4">
    <source>
        <dbReference type="ARBA" id="ARBA00023163"/>
    </source>
</evidence>
<evidence type="ECO:0000256" key="3">
    <source>
        <dbReference type="ARBA" id="ARBA00023125"/>
    </source>
</evidence>
<keyword evidence="7" id="KW-1185">Reference proteome</keyword>
<evidence type="ECO:0000313" key="6">
    <source>
        <dbReference type="EMBL" id="MBZ5712625.1"/>
    </source>
</evidence>
<keyword evidence="3" id="KW-0238">DNA-binding</keyword>
<dbReference type="SUPFAM" id="SSF88946">
    <property type="entry name" value="Sigma2 domain of RNA polymerase sigma factors"/>
    <property type="match status" value="1"/>
</dbReference>
<dbReference type="RefSeq" id="WP_224194381.1">
    <property type="nucleotide sequence ID" value="NZ_JAIRAU010000033.1"/>
</dbReference>
<dbReference type="InterPro" id="IPR013325">
    <property type="entry name" value="RNA_pol_sigma_r2"/>
</dbReference>
<keyword evidence="2" id="KW-0731">Sigma factor</keyword>
<dbReference type="InterPro" id="IPR007627">
    <property type="entry name" value="RNA_pol_sigma70_r2"/>
</dbReference>
<dbReference type="PANTHER" id="PTHR43133:SF8">
    <property type="entry name" value="RNA POLYMERASE SIGMA FACTOR HI_1459-RELATED"/>
    <property type="match status" value="1"/>
</dbReference>
<sequence length="208" mass="23122">MGEGAKSGRAELADALAAEVRASLERGDVADATARVVRGLGPEILGYLVAMSRREIDAHDAFAQFCEDVWRGLAGFRWQASLRTWCYVVARNALRRQWGGAPERHGPHVSPSQAPELHDLVAQARTATAEYARTETKGRFAALRERLEPDDRTLLILRVDRRMSWRDIAAVLGEPLDAAGLERRAAALRKRFERLKLELRAQLGADEA</sequence>
<comment type="caution">
    <text evidence="6">The sequence shown here is derived from an EMBL/GenBank/DDBJ whole genome shotgun (WGS) entry which is preliminary data.</text>
</comment>
<name>A0ABS7TWK8_9BACT</name>
<evidence type="ECO:0000256" key="2">
    <source>
        <dbReference type="ARBA" id="ARBA00023082"/>
    </source>
</evidence>
<evidence type="ECO:0000313" key="7">
    <source>
        <dbReference type="Proteomes" id="UP001139031"/>
    </source>
</evidence>
<dbReference type="InterPro" id="IPR039425">
    <property type="entry name" value="RNA_pol_sigma-70-like"/>
</dbReference>
<keyword evidence="4" id="KW-0804">Transcription</keyword>
<proteinExistence type="predicted"/>
<dbReference type="Gene3D" id="1.10.1740.10">
    <property type="match status" value="1"/>
</dbReference>
<keyword evidence="1" id="KW-0805">Transcription regulation</keyword>
<feature type="domain" description="RNA polymerase sigma-70 region 2" evidence="5">
    <location>
        <begin position="37"/>
        <end position="98"/>
    </location>
</feature>
<dbReference type="Pfam" id="PF04542">
    <property type="entry name" value="Sigma70_r2"/>
    <property type="match status" value="1"/>
</dbReference>
<reference evidence="6" key="1">
    <citation type="submission" date="2021-08" db="EMBL/GenBank/DDBJ databases">
        <authorList>
            <person name="Stevens D.C."/>
        </authorList>
    </citation>
    <scope>NUCLEOTIDE SEQUENCE</scope>
    <source>
        <strain evidence="6">DSM 53165</strain>
    </source>
</reference>
<accession>A0ABS7TWK8</accession>
<dbReference type="Proteomes" id="UP001139031">
    <property type="component" value="Unassembled WGS sequence"/>
</dbReference>
<organism evidence="6 7">
    <name type="scientific">Nannocystis pusilla</name>
    <dbReference type="NCBI Taxonomy" id="889268"/>
    <lineage>
        <taxon>Bacteria</taxon>
        <taxon>Pseudomonadati</taxon>
        <taxon>Myxococcota</taxon>
        <taxon>Polyangia</taxon>
        <taxon>Nannocystales</taxon>
        <taxon>Nannocystaceae</taxon>
        <taxon>Nannocystis</taxon>
    </lineage>
</organism>
<dbReference type="PANTHER" id="PTHR43133">
    <property type="entry name" value="RNA POLYMERASE ECF-TYPE SIGMA FACTO"/>
    <property type="match status" value="1"/>
</dbReference>
<dbReference type="EMBL" id="JAIRAU010000033">
    <property type="protein sequence ID" value="MBZ5712625.1"/>
    <property type="molecule type" value="Genomic_DNA"/>
</dbReference>
<dbReference type="InterPro" id="IPR014284">
    <property type="entry name" value="RNA_pol_sigma-70_dom"/>
</dbReference>
<evidence type="ECO:0000259" key="5">
    <source>
        <dbReference type="Pfam" id="PF04542"/>
    </source>
</evidence>
<protein>
    <submittedName>
        <fullName evidence="6">Sigma-70 family RNA polymerase sigma factor</fullName>
    </submittedName>
</protein>
<dbReference type="NCBIfam" id="TIGR02937">
    <property type="entry name" value="sigma70-ECF"/>
    <property type="match status" value="1"/>
</dbReference>
<evidence type="ECO:0000256" key="1">
    <source>
        <dbReference type="ARBA" id="ARBA00023015"/>
    </source>
</evidence>
<gene>
    <name evidence="6" type="ORF">K7C98_25575</name>
</gene>